<evidence type="ECO:0000313" key="6">
    <source>
        <dbReference type="Proteomes" id="UP000037392"/>
    </source>
</evidence>
<dbReference type="InterPro" id="IPR003439">
    <property type="entry name" value="ABC_transporter-like_ATP-bd"/>
</dbReference>
<sequence>MENAINIRGLSKTYKDFSLKDVNLSLPKGSIMGLIGENGAGKSTTIKAMLDLVRRDSGTIEILGKDLDTSGKEIREQIGVILGESHFHEFLNAIQVSNIMKRVYGSWDQNLFLDYLKTFSLPEKKKIKEYSKGMMMKLSIAAALSHHPKLLILDEATSGLDPIIRDEILDIFFGFIEDGEHSILISSHITSDLDKVADYITMIHDGEILFSEEKDFLMDDMGIIKCGAGDLNELKGLDIVGVRHNAYQAECLVRSRQEVSELYPDLIIDRANIEEIMLFYIRGQKQ</sequence>
<dbReference type="GeneID" id="93164857"/>
<evidence type="ECO:0000256" key="3">
    <source>
        <dbReference type="ARBA" id="ARBA00022840"/>
    </source>
</evidence>
<dbReference type="PATRIC" id="fig|742734.4.peg.5374"/>
<feature type="domain" description="ABC transporter" evidence="4">
    <location>
        <begin position="2"/>
        <end position="230"/>
    </location>
</feature>
<dbReference type="InterPro" id="IPR027417">
    <property type="entry name" value="P-loop_NTPase"/>
</dbReference>
<dbReference type="SUPFAM" id="SSF52540">
    <property type="entry name" value="P-loop containing nucleoside triphosphate hydrolases"/>
    <property type="match status" value="1"/>
</dbReference>
<dbReference type="InterPro" id="IPR017871">
    <property type="entry name" value="ABC_transporter-like_CS"/>
</dbReference>
<dbReference type="PANTHER" id="PTHR42939">
    <property type="entry name" value="ABC TRANSPORTER ATP-BINDING PROTEIN ALBC-RELATED"/>
    <property type="match status" value="1"/>
</dbReference>
<dbReference type="AlphaFoldDB" id="A0A0J9BPJ1"/>
<gene>
    <name evidence="5" type="ORF">HMPREF9470_05020</name>
</gene>
<accession>A0A0J9BPJ1</accession>
<proteinExistence type="predicted"/>
<dbReference type="OrthoDB" id="9804819at2"/>
<protein>
    <recommendedName>
        <fullName evidence="4">ABC transporter domain-containing protein</fullName>
    </recommendedName>
</protein>
<reference evidence="5 6" key="1">
    <citation type="submission" date="2011-04" db="EMBL/GenBank/DDBJ databases">
        <title>The Genome Sequence of Clostridium citroniae WAL-19142.</title>
        <authorList>
            <consortium name="The Broad Institute Genome Sequencing Platform"/>
            <person name="Earl A."/>
            <person name="Ward D."/>
            <person name="Feldgarden M."/>
            <person name="Gevers D."/>
            <person name="Warren Y.A."/>
            <person name="Tyrrell K.L."/>
            <person name="Citron D.M."/>
            <person name="Goldstein E.J."/>
            <person name="Daigneault M."/>
            <person name="Allen-Vercoe E."/>
            <person name="Young S.K."/>
            <person name="Zeng Q."/>
            <person name="Gargeya S."/>
            <person name="Fitzgerald M."/>
            <person name="Haas B."/>
            <person name="Abouelleil A."/>
            <person name="Alvarado L."/>
            <person name="Arachchi H.M."/>
            <person name="Berlin A."/>
            <person name="Brown A."/>
            <person name="Chapman S.B."/>
            <person name="Chen Z."/>
            <person name="Dunbar C."/>
            <person name="Freedman E."/>
            <person name="Gearin G."/>
            <person name="Gellesch M."/>
            <person name="Goldberg J."/>
            <person name="Griggs A."/>
            <person name="Gujja S."/>
            <person name="Heilman E.R."/>
            <person name="Heiman D."/>
            <person name="Howarth C."/>
            <person name="Larson L."/>
            <person name="Lui A."/>
            <person name="MacDonald P.J."/>
            <person name="Mehta T."/>
            <person name="Montmayeur A."/>
            <person name="Murphy C."/>
            <person name="Neiman D."/>
            <person name="Pearson M."/>
            <person name="Priest M."/>
            <person name="Roberts A."/>
            <person name="Saif S."/>
            <person name="Shea T."/>
            <person name="Shenoy N."/>
            <person name="Sisk P."/>
            <person name="Stolte C."/>
            <person name="Sykes S."/>
            <person name="White J."/>
            <person name="Yandava C."/>
            <person name="Wortman J."/>
            <person name="Nusbaum C."/>
            <person name="Birren B."/>
        </authorList>
    </citation>
    <scope>NUCLEOTIDE SEQUENCE [LARGE SCALE GENOMIC DNA]</scope>
    <source>
        <strain evidence="5 6">WAL-19142</strain>
    </source>
</reference>
<dbReference type="CDD" id="cd03230">
    <property type="entry name" value="ABC_DR_subfamily_A"/>
    <property type="match status" value="1"/>
</dbReference>
<keyword evidence="2" id="KW-0547">Nucleotide-binding</keyword>
<dbReference type="PROSITE" id="PS00211">
    <property type="entry name" value="ABC_TRANSPORTER_1"/>
    <property type="match status" value="1"/>
</dbReference>
<evidence type="ECO:0000259" key="4">
    <source>
        <dbReference type="PROSITE" id="PS50893"/>
    </source>
</evidence>
<dbReference type="GO" id="GO:0016887">
    <property type="term" value="F:ATP hydrolysis activity"/>
    <property type="evidence" value="ECO:0007669"/>
    <property type="project" value="InterPro"/>
</dbReference>
<dbReference type="SMART" id="SM00382">
    <property type="entry name" value="AAA"/>
    <property type="match status" value="1"/>
</dbReference>
<keyword evidence="1" id="KW-0813">Transport</keyword>
<evidence type="ECO:0000256" key="1">
    <source>
        <dbReference type="ARBA" id="ARBA00022448"/>
    </source>
</evidence>
<organism evidence="5 6">
    <name type="scientific">[Clostridium] citroniae WAL-19142</name>
    <dbReference type="NCBI Taxonomy" id="742734"/>
    <lineage>
        <taxon>Bacteria</taxon>
        <taxon>Bacillati</taxon>
        <taxon>Bacillota</taxon>
        <taxon>Clostridia</taxon>
        <taxon>Lachnospirales</taxon>
        <taxon>Lachnospiraceae</taxon>
        <taxon>Enterocloster</taxon>
    </lineage>
</organism>
<evidence type="ECO:0000313" key="5">
    <source>
        <dbReference type="EMBL" id="KMW14081.1"/>
    </source>
</evidence>
<dbReference type="EMBL" id="ADLK01000042">
    <property type="protein sequence ID" value="KMW14081.1"/>
    <property type="molecule type" value="Genomic_DNA"/>
</dbReference>
<comment type="caution">
    <text evidence="5">The sequence shown here is derived from an EMBL/GenBank/DDBJ whole genome shotgun (WGS) entry which is preliminary data.</text>
</comment>
<dbReference type="PANTHER" id="PTHR42939:SF3">
    <property type="entry name" value="ABC TRANSPORTER ATP-BINDING COMPONENT"/>
    <property type="match status" value="1"/>
</dbReference>
<dbReference type="PROSITE" id="PS50893">
    <property type="entry name" value="ABC_TRANSPORTER_2"/>
    <property type="match status" value="1"/>
</dbReference>
<dbReference type="Pfam" id="PF00005">
    <property type="entry name" value="ABC_tran"/>
    <property type="match status" value="1"/>
</dbReference>
<keyword evidence="3" id="KW-0067">ATP-binding</keyword>
<dbReference type="GO" id="GO:0005524">
    <property type="term" value="F:ATP binding"/>
    <property type="evidence" value="ECO:0007669"/>
    <property type="project" value="UniProtKB-KW"/>
</dbReference>
<dbReference type="Proteomes" id="UP000037392">
    <property type="component" value="Unassembled WGS sequence"/>
</dbReference>
<evidence type="ECO:0000256" key="2">
    <source>
        <dbReference type="ARBA" id="ARBA00022741"/>
    </source>
</evidence>
<name>A0A0J9BPJ1_9FIRM</name>
<dbReference type="RefSeq" id="WP_007866922.1">
    <property type="nucleotide sequence ID" value="NZ_KQ235884.1"/>
</dbReference>
<dbReference type="Gene3D" id="3.40.50.300">
    <property type="entry name" value="P-loop containing nucleotide triphosphate hydrolases"/>
    <property type="match status" value="1"/>
</dbReference>
<dbReference type="InterPro" id="IPR051782">
    <property type="entry name" value="ABC_Transporter_VariousFunc"/>
</dbReference>
<dbReference type="InterPro" id="IPR003593">
    <property type="entry name" value="AAA+_ATPase"/>
</dbReference>